<name>A0A8A1LM90_AJEC8</name>
<sequence>MMVGWMKYPGFRTSAFPPAATVHFSFSISAKNSLIFSYCIEFWMGPTITPASLPSPTTNFAVATLIASRNFS</sequence>
<accession>A0A8A1LM90</accession>
<reference evidence="1" key="1">
    <citation type="submission" date="2021-01" db="EMBL/GenBank/DDBJ databases">
        <title>Chromosome-level genome assembly of a human fungal pathogen reveals clustering of transcriptionally co-regulated genes.</title>
        <authorList>
            <person name="Voorhies M."/>
            <person name="Cohen S."/>
            <person name="Shea T.P."/>
            <person name="Petrus S."/>
            <person name="Munoz J.F."/>
            <person name="Poplawski S."/>
            <person name="Goldman W.E."/>
            <person name="Michael T."/>
            <person name="Cuomo C.A."/>
            <person name="Sil A."/>
            <person name="Beyhan S."/>
        </authorList>
    </citation>
    <scope>NUCLEOTIDE SEQUENCE</scope>
    <source>
        <strain evidence="1">H88</strain>
    </source>
</reference>
<organism evidence="1 2">
    <name type="scientific">Ajellomyces capsulatus (strain H88)</name>
    <name type="common">Darling's disease fungus</name>
    <name type="synonym">Histoplasma capsulatum</name>
    <dbReference type="NCBI Taxonomy" id="544711"/>
    <lineage>
        <taxon>Eukaryota</taxon>
        <taxon>Fungi</taxon>
        <taxon>Dikarya</taxon>
        <taxon>Ascomycota</taxon>
        <taxon>Pezizomycotina</taxon>
        <taxon>Eurotiomycetes</taxon>
        <taxon>Eurotiomycetidae</taxon>
        <taxon>Onygenales</taxon>
        <taxon>Ajellomycetaceae</taxon>
        <taxon>Histoplasma</taxon>
    </lineage>
</organism>
<evidence type="ECO:0000313" key="1">
    <source>
        <dbReference type="EMBL" id="QSS55056.1"/>
    </source>
</evidence>
<dbReference type="AlphaFoldDB" id="A0A8A1LM90"/>
<dbReference type="VEuPathDB" id="FungiDB:I7I53_02823"/>
<evidence type="ECO:0000313" key="2">
    <source>
        <dbReference type="Proteomes" id="UP000663419"/>
    </source>
</evidence>
<proteinExistence type="predicted"/>
<dbReference type="Proteomes" id="UP000663419">
    <property type="component" value="Chromosome 4"/>
</dbReference>
<dbReference type="EMBL" id="CP069105">
    <property type="protein sequence ID" value="QSS55056.1"/>
    <property type="molecule type" value="Genomic_DNA"/>
</dbReference>
<protein>
    <submittedName>
        <fullName evidence="1">Uncharacterized protein</fullName>
    </submittedName>
</protein>
<gene>
    <name evidence="1" type="ORF">I7I53_02823</name>
</gene>